<keyword evidence="4" id="KW-0967">Endosome</keyword>
<evidence type="ECO:0000313" key="8">
    <source>
        <dbReference type="RefSeq" id="XP_030758801.1"/>
    </source>
</evidence>
<evidence type="ECO:0000313" key="6">
    <source>
        <dbReference type="Proteomes" id="UP000504635"/>
    </source>
</evidence>
<organism evidence="6 8">
    <name type="scientific">Sitophilus oryzae</name>
    <name type="common">Rice weevil</name>
    <name type="synonym">Curculio oryzae</name>
    <dbReference type="NCBI Taxonomy" id="7048"/>
    <lineage>
        <taxon>Eukaryota</taxon>
        <taxon>Metazoa</taxon>
        <taxon>Ecdysozoa</taxon>
        <taxon>Arthropoda</taxon>
        <taxon>Hexapoda</taxon>
        <taxon>Insecta</taxon>
        <taxon>Pterygota</taxon>
        <taxon>Neoptera</taxon>
        <taxon>Endopterygota</taxon>
        <taxon>Coleoptera</taxon>
        <taxon>Polyphaga</taxon>
        <taxon>Cucujiformia</taxon>
        <taxon>Curculionidae</taxon>
        <taxon>Dryophthorinae</taxon>
        <taxon>Sitophilus</taxon>
    </lineage>
</organism>
<evidence type="ECO:0000256" key="3">
    <source>
        <dbReference type="ARBA" id="ARBA00022448"/>
    </source>
</evidence>
<reference evidence="7 8" key="1">
    <citation type="submission" date="2025-04" db="UniProtKB">
        <authorList>
            <consortium name="RefSeq"/>
        </authorList>
    </citation>
    <scope>IDENTIFICATION</scope>
    <source>
        <tissue evidence="7 8">Gonads</tissue>
    </source>
</reference>
<evidence type="ECO:0000313" key="9">
    <source>
        <dbReference type="RefSeq" id="XP_030758807.1"/>
    </source>
</evidence>
<dbReference type="GO" id="GO:0005768">
    <property type="term" value="C:endosome"/>
    <property type="evidence" value="ECO:0007669"/>
    <property type="project" value="UniProtKB-SubCell"/>
</dbReference>
<protein>
    <submittedName>
        <fullName evidence="7 8">VPS35 endosomal protein sorting factor-like</fullName>
    </submittedName>
</protein>
<dbReference type="AlphaFoldDB" id="A0A6J2Y6F3"/>
<name>A0A6J2Y6F3_SITOR</name>
<comment type="subcellular location">
    <subcellularLocation>
        <location evidence="1">Endosome</location>
    </subcellularLocation>
</comment>
<keyword evidence="5" id="KW-0653">Protein transport</keyword>
<accession>A0A6J2Y6F3</accession>
<gene>
    <name evidence="7 8 9" type="primary">LOC115884374</name>
</gene>
<evidence type="ECO:0000256" key="2">
    <source>
        <dbReference type="ARBA" id="ARBA00010704"/>
    </source>
</evidence>
<dbReference type="Proteomes" id="UP000504635">
    <property type="component" value="Unplaced"/>
</dbReference>
<dbReference type="RefSeq" id="XP_030758807.1">
    <property type="nucleotide sequence ID" value="XM_030902947.1"/>
</dbReference>
<dbReference type="RefSeq" id="XP_030758801.1">
    <property type="nucleotide sequence ID" value="XM_030902941.1"/>
</dbReference>
<dbReference type="InterPro" id="IPR029705">
    <property type="entry name" value="VPS35L"/>
</dbReference>
<keyword evidence="3" id="KW-0813">Transport</keyword>
<dbReference type="PANTHER" id="PTHR13673">
    <property type="entry name" value="ESOPHAGEAL CANCER ASSOCIATED PROTEIN"/>
    <property type="match status" value="1"/>
</dbReference>
<dbReference type="PANTHER" id="PTHR13673:SF0">
    <property type="entry name" value="VPS35 ENDOSOMAL PROTEIN-SORTING FACTOR-LIKE"/>
    <property type="match status" value="1"/>
</dbReference>
<sequence length="964" mass="110120">MSSDLISWKTLNVNTKIKTSFSEAVQEHPLKNIVVTERIPRRILGSTPSTGRTTPVSTPSNISEPLANALKQLDPLTEFAMHEEMDPLSKIAAEMDLTDSCIRTVNEGNKKKDEKLFNKTDLWSYRRAAILQKYTTSEKLTMVISYLIEGEKVVVKAQSTAVDKVQHRLEQLDSFEEGSQRKLNLSQTEYISQIEELNKELIMVWNNEQRVKALKIAIQCAKMLTDTDVLIFYPSKFVLVTDILDCFGKLVYDRLRIKAEYYKPGSKVPTALPEDFTPDMVPSTAKETCLNWFYKIASIRELVPRLYIEMALLRSYYFISSSDCTEALFRLTKMIQGIGNPVVAVYARCYLCRVGLNVTIKDSNLTYLRENFDSFLESYQHIFRSVKGQLHKEKMSLSTYMTLYAPALDFIMETVTLHSPESTLNEILANCKRYSNSSLILNTIMSGFKPAYVSERCLQFLSMIGQCTDDGIPLSALLRTLGLCVSVSPPLKEHRAQILNSVYLNMNLLKNPSEYITCFEVWIQFVAKYFSTKEVDSLLGDFLYRMIKNEEQITYSVELQNIMDKIITNISDIESFLVMDHFFAVMDLFEDKSRLIEVSKVILCKYNATVHQTDDPVVTNVLMYLASNLHDSINMLTPEDEKRQISQILCKTIRIVNYGLDFDLQLDLYVEARHAFCILDTVIAELVKCVNNLAVSVRQVVKGYHTRKTADFVRACAAYCFITIPSINCTRTRLKLYLFSGQIALYNSCLGQADACFKAILSTISELPCSTDTDLFLPAFVRQFLSLLMVVPDNPERGVLSLIKSLLNTIRNFKWQTSSSVLGFFYVHVIDLLSVMAQEVYPYHVDKVESNDSLWGSDPKFIDEINNMIAVVIGEILFLLQDLGPCQKQYQIAMELFVRFAVRADLRVKELNGLALKLWNLCIKSNYPDIKYMATTKTYLKNKSLTCDNEELQRLAEKMSLLQK</sequence>
<proteinExistence type="inferred from homology"/>
<evidence type="ECO:0000256" key="4">
    <source>
        <dbReference type="ARBA" id="ARBA00022753"/>
    </source>
</evidence>
<dbReference type="GO" id="GO:0032456">
    <property type="term" value="P:endocytic recycling"/>
    <property type="evidence" value="ECO:0007669"/>
    <property type="project" value="InterPro"/>
</dbReference>
<keyword evidence="6" id="KW-1185">Reference proteome</keyword>
<dbReference type="GeneID" id="115884374"/>
<dbReference type="OrthoDB" id="1734063at2759"/>
<evidence type="ECO:0000256" key="5">
    <source>
        <dbReference type="ARBA" id="ARBA00022927"/>
    </source>
</evidence>
<evidence type="ECO:0000313" key="7">
    <source>
        <dbReference type="RefSeq" id="XP_030758795.1"/>
    </source>
</evidence>
<dbReference type="RefSeq" id="XP_030758795.1">
    <property type="nucleotide sequence ID" value="XM_030902935.1"/>
</dbReference>
<dbReference type="KEGG" id="soy:115884374"/>
<dbReference type="GO" id="GO:0015031">
    <property type="term" value="P:protein transport"/>
    <property type="evidence" value="ECO:0007669"/>
    <property type="project" value="UniProtKB-KW"/>
</dbReference>
<evidence type="ECO:0000256" key="1">
    <source>
        <dbReference type="ARBA" id="ARBA00004177"/>
    </source>
</evidence>
<comment type="similarity">
    <text evidence="2">Belongs to the VPS35L family.</text>
</comment>